<dbReference type="SMART" id="SM00028">
    <property type="entry name" value="TPR"/>
    <property type="match status" value="3"/>
</dbReference>
<dbReference type="SUPFAM" id="SSF48452">
    <property type="entry name" value="TPR-like"/>
    <property type="match status" value="1"/>
</dbReference>
<dbReference type="Gene3D" id="1.10.1130.10">
    <property type="entry name" value="Flavocytochrome C3, Chain A"/>
    <property type="match status" value="2"/>
</dbReference>
<dbReference type="Pfam" id="PF13435">
    <property type="entry name" value="Cytochrome_C554"/>
    <property type="match status" value="2"/>
</dbReference>
<proteinExistence type="predicted"/>
<feature type="signal peptide" evidence="3">
    <location>
        <begin position="1"/>
        <end position="21"/>
    </location>
</feature>
<comment type="caution">
    <text evidence="5">The sequence shown here is derived from an EMBL/GenBank/DDBJ whole genome shotgun (WGS) entry which is preliminary data.</text>
</comment>
<dbReference type="RefSeq" id="WP_237486240.1">
    <property type="nucleotide sequence ID" value="NZ_CAKLCM010000003.1"/>
</dbReference>
<dbReference type="SUPFAM" id="SSF48695">
    <property type="entry name" value="Multiheme cytochromes"/>
    <property type="match status" value="1"/>
</dbReference>
<dbReference type="Gene3D" id="1.25.10.10">
    <property type="entry name" value="Leucine-rich Repeat Variant"/>
    <property type="match status" value="1"/>
</dbReference>
<evidence type="ECO:0000256" key="1">
    <source>
        <dbReference type="ARBA" id="ARBA00022729"/>
    </source>
</evidence>
<dbReference type="PANTHER" id="PTHR35038">
    <property type="entry name" value="DISSIMILATORY SULFITE REDUCTASE SIRA"/>
    <property type="match status" value="1"/>
</dbReference>
<evidence type="ECO:0000259" key="4">
    <source>
        <dbReference type="Pfam" id="PF13435"/>
    </source>
</evidence>
<protein>
    <recommendedName>
        <fullName evidence="4">Cytochrome c-552/4 domain-containing protein</fullName>
    </recommendedName>
</protein>
<dbReference type="InterPro" id="IPR011989">
    <property type="entry name" value="ARM-like"/>
</dbReference>
<keyword evidence="6" id="KW-1185">Reference proteome</keyword>
<dbReference type="Gene3D" id="1.25.40.10">
    <property type="entry name" value="Tetratricopeptide repeat domain"/>
    <property type="match status" value="2"/>
</dbReference>
<organism evidence="5 6">
    <name type="scientific">Vibrio hippocampi</name>
    <dbReference type="NCBI Taxonomy" id="654686"/>
    <lineage>
        <taxon>Bacteria</taxon>
        <taxon>Pseudomonadati</taxon>
        <taxon>Pseudomonadota</taxon>
        <taxon>Gammaproteobacteria</taxon>
        <taxon>Vibrionales</taxon>
        <taxon>Vibrionaceae</taxon>
        <taxon>Vibrio</taxon>
    </lineage>
</organism>
<dbReference type="InterPro" id="IPR023155">
    <property type="entry name" value="Cyt_c-552/4"/>
</dbReference>
<sequence>MIKQCALILALGVLTFTKALGASQVNSDGFVGSQVCIDCHQEQAQAWKGSDHERAMDHATSDSVLGDFNDASITHNNQINRFFKVGQQFWVTLEGPDGRLVDHQIAYTFGHYPLQQYMVEFADGRVQLIPFAWDSRTETEGGQRWFHLYPDTTPQDEFYWTNTGQNWNFMCADCHSTNLKKNYDDQTNRYNTTWSEITVGCEACHGPGERHVNLAKQTMERSASGQSEPKQWDKAFHYGFDRQLAKTVQSWVFQQGHKTLQPQGAQDSQQLDTCAQCHSRRVQLNEKGDPITGHLLDRYLISNITPELYHLDGQIYDEVYVYGSFMQSKMAQQGVTCTNCHDPHSAKLAIPEQAVCLQCHVASEYSAEKHTFHSAGSEADQCTSCHMPETTYMQVDPRRDHSWHVPRPDLSEHLGTPNVCTQCHDDNSNTWAMNKLKQWYPNSQYQQSQHFAVAFYAHEIGHQGAENALAYIAQNHNEAAIIRSSALQKLGRYQGNNTLITLGRAVQHQDATIRLGAIQGSAAFDGKERWQILQPLLTDPVAAVRAETAGALVAYWSQLNPQQKQALAQPLQEYIEIQQFNSDRGFGRTNLGNIYASQKQWQKAITAYQGAITIEPYFANSYVNLAEVYRQTGKQKQAVEVLKLGASNIPNSGAIQYSTGLALIRTGDATDATHYFSRAAELEPNNAQYWYVYALATQESKPTIALNAFDQAFRVSSNPEHLYAKCQMMVNKKLSGATQCIDSLTPYAPPEVIKQLKQQMLP</sequence>
<dbReference type="InterPro" id="IPR036280">
    <property type="entry name" value="Multihaem_cyt_sf"/>
</dbReference>
<feature type="repeat" description="TPR" evidence="2">
    <location>
        <begin position="585"/>
        <end position="618"/>
    </location>
</feature>
<dbReference type="InterPro" id="IPR051829">
    <property type="entry name" value="Multiheme_Cytochr_ET"/>
</dbReference>
<feature type="repeat" description="TPR" evidence="2">
    <location>
        <begin position="653"/>
        <end position="686"/>
    </location>
</feature>
<keyword evidence="1 3" id="KW-0732">Signal</keyword>
<keyword evidence="2" id="KW-0802">TPR repeat</keyword>
<evidence type="ECO:0000256" key="2">
    <source>
        <dbReference type="PROSITE-ProRule" id="PRU00339"/>
    </source>
</evidence>
<gene>
    <name evidence="5" type="ORF">VHP8226_03411</name>
</gene>
<feature type="domain" description="Cytochrome c-552/4" evidence="4">
    <location>
        <begin position="35"/>
        <end position="62"/>
    </location>
</feature>
<dbReference type="Pfam" id="PF13414">
    <property type="entry name" value="TPR_11"/>
    <property type="match status" value="1"/>
</dbReference>
<evidence type="ECO:0000313" key="5">
    <source>
        <dbReference type="EMBL" id="CAH0529656.1"/>
    </source>
</evidence>
<name>A0ABN8DJY3_9VIBR</name>
<dbReference type="PROSITE" id="PS50005">
    <property type="entry name" value="TPR"/>
    <property type="match status" value="2"/>
</dbReference>
<accession>A0ABN8DJY3</accession>
<dbReference type="Proteomes" id="UP000838160">
    <property type="component" value="Unassembled WGS sequence"/>
</dbReference>
<dbReference type="EMBL" id="CAKLCM010000003">
    <property type="protein sequence ID" value="CAH0529656.1"/>
    <property type="molecule type" value="Genomic_DNA"/>
</dbReference>
<dbReference type="InterPro" id="IPR011990">
    <property type="entry name" value="TPR-like_helical_dom_sf"/>
</dbReference>
<dbReference type="InterPro" id="IPR019734">
    <property type="entry name" value="TPR_rpt"/>
</dbReference>
<feature type="domain" description="Cytochrome c-552/4" evidence="4">
    <location>
        <begin position="168"/>
        <end position="206"/>
    </location>
</feature>
<reference evidence="5" key="1">
    <citation type="submission" date="2021-12" db="EMBL/GenBank/DDBJ databases">
        <authorList>
            <person name="Rodrigo-Torres L."/>
            <person name="Arahal R. D."/>
            <person name="Lucena T."/>
        </authorList>
    </citation>
    <scope>NUCLEOTIDE SEQUENCE</scope>
    <source>
        <strain evidence="5">CECT 8226</strain>
    </source>
</reference>
<evidence type="ECO:0000313" key="6">
    <source>
        <dbReference type="Proteomes" id="UP000838160"/>
    </source>
</evidence>
<dbReference type="PANTHER" id="PTHR35038:SF8">
    <property type="entry name" value="C-TYPE POLYHEME CYTOCHROME OMCC"/>
    <property type="match status" value="1"/>
</dbReference>
<feature type="chain" id="PRO_5047004596" description="Cytochrome c-552/4 domain-containing protein" evidence="3">
    <location>
        <begin position="22"/>
        <end position="762"/>
    </location>
</feature>
<evidence type="ECO:0000256" key="3">
    <source>
        <dbReference type="SAM" id="SignalP"/>
    </source>
</evidence>